<name>A0A4D9CLS8_9STRA</name>
<keyword evidence="4" id="KW-0539">Nucleus</keyword>
<dbReference type="Gene3D" id="2.30.30.140">
    <property type="match status" value="2"/>
</dbReference>
<dbReference type="InterPro" id="IPR025718">
    <property type="entry name" value="SAP30_Sin3-bd"/>
</dbReference>
<comment type="subcellular location">
    <subcellularLocation>
        <location evidence="1">Nucleus</location>
    </subcellularLocation>
</comment>
<dbReference type="CDD" id="cd20394">
    <property type="entry name" value="Tudor_SGF29_rpt2"/>
    <property type="match status" value="1"/>
</dbReference>
<organism evidence="7 8">
    <name type="scientific">Nannochloropsis salina CCMP1776</name>
    <dbReference type="NCBI Taxonomy" id="1027361"/>
    <lineage>
        <taxon>Eukaryota</taxon>
        <taxon>Sar</taxon>
        <taxon>Stramenopiles</taxon>
        <taxon>Ochrophyta</taxon>
        <taxon>Eustigmatophyceae</taxon>
        <taxon>Eustigmatales</taxon>
        <taxon>Monodopsidaceae</taxon>
        <taxon>Microchloropsis</taxon>
        <taxon>Microchloropsis salina</taxon>
    </lineage>
</organism>
<dbReference type="Proteomes" id="UP000355283">
    <property type="component" value="Unassembled WGS sequence"/>
</dbReference>
<dbReference type="InterPro" id="IPR047288">
    <property type="entry name" value="Tudor_SGF29_rpt1"/>
</dbReference>
<evidence type="ECO:0000256" key="4">
    <source>
        <dbReference type="ARBA" id="ARBA00023242"/>
    </source>
</evidence>
<dbReference type="InterPro" id="IPR010750">
    <property type="entry name" value="SGF29_tudor-like_dom"/>
</dbReference>
<evidence type="ECO:0000313" key="7">
    <source>
        <dbReference type="EMBL" id="TFJ80060.1"/>
    </source>
</evidence>
<proteinExistence type="predicted"/>
<sequence length="481" mass="51214">MEGEQEGIMRGSAGAWNLSAHPVCQGMDDRGDLLPTNVPPVPATNGASPTGGDVDTKVPIPTNVGGVLVGGTAENGTPPVHDIAAEGPPSAPAPTAPATGLSESIGSPSGSRLGSQTFRKLEPRVLLKYLEHHGLTAKPDASVDELAALVARHFSREPVDEEVVLHSFFMSGMQATNVLGKFEKKRKRGSGGVGAHYASHHYGGGSGYAPAPRKEAGRGLGAGGATGGGSGAIAKMDEEVAARLPNQMMEDSTAGWILARVIQYAPERDTYQVRDEDDHANVQVLPSANVICLHEENLLDVQKNDTVLAVFPDTTSFYRAQVTKVPKRAQGGLGPLEVMVKFEDDEDETGRTPHRRVPARHVLKLSQVGRFEAANGMGRDGEDIGDGGGRKGLRDYKIMISHALQKLPNSKGTLKEIFKIIENDFRDELQWKMEGDGKRGPIWKSQVRKLLVNPRSGFMFINAGGERGSQYYAAGGGSGGY</sequence>
<dbReference type="GO" id="GO:0000124">
    <property type="term" value="C:SAGA complex"/>
    <property type="evidence" value="ECO:0007669"/>
    <property type="project" value="InterPro"/>
</dbReference>
<dbReference type="InterPro" id="IPR047287">
    <property type="entry name" value="Tudor_SGF29_rpt2"/>
</dbReference>
<feature type="region of interest" description="Disordered" evidence="5">
    <location>
        <begin position="73"/>
        <end position="115"/>
    </location>
</feature>
<dbReference type="Pfam" id="PF13867">
    <property type="entry name" value="SAP30_Sin3_bdg"/>
    <property type="match status" value="1"/>
</dbReference>
<gene>
    <name evidence="7" type="ORF">NSK_008618</name>
</gene>
<comment type="caution">
    <text evidence="7">The sequence shown here is derived from an EMBL/GenBank/DDBJ whole genome shotgun (WGS) entry which is preliminary data.</text>
</comment>
<dbReference type="Pfam" id="PF07039">
    <property type="entry name" value="SGF29_Tudor"/>
    <property type="match status" value="1"/>
</dbReference>
<reference evidence="7 8" key="1">
    <citation type="submission" date="2019-01" db="EMBL/GenBank/DDBJ databases">
        <title>Nuclear Genome Assembly of the Microalgal Biofuel strain Nannochloropsis salina CCMP1776.</title>
        <authorList>
            <person name="Hovde B."/>
        </authorList>
    </citation>
    <scope>NUCLEOTIDE SEQUENCE [LARGE SCALE GENOMIC DNA]</scope>
    <source>
        <strain evidence="7 8">CCMP1776</strain>
    </source>
</reference>
<evidence type="ECO:0000259" key="6">
    <source>
        <dbReference type="PROSITE" id="PS51518"/>
    </source>
</evidence>
<protein>
    <recommendedName>
        <fullName evidence="6">SGF29 C-terminal domain-containing protein</fullName>
    </recommendedName>
</protein>
<accession>A0A4D9CLS8</accession>
<dbReference type="OrthoDB" id="5411773at2759"/>
<dbReference type="AlphaFoldDB" id="A0A4D9CLS8"/>
<feature type="compositionally biased region" description="Polar residues" evidence="5">
    <location>
        <begin position="101"/>
        <end position="115"/>
    </location>
</feature>
<dbReference type="Gene3D" id="6.10.160.20">
    <property type="match status" value="1"/>
</dbReference>
<evidence type="ECO:0000256" key="1">
    <source>
        <dbReference type="ARBA" id="ARBA00004123"/>
    </source>
</evidence>
<dbReference type="InterPro" id="IPR037802">
    <property type="entry name" value="SGF29"/>
</dbReference>
<evidence type="ECO:0000313" key="8">
    <source>
        <dbReference type="Proteomes" id="UP000355283"/>
    </source>
</evidence>
<evidence type="ECO:0000256" key="3">
    <source>
        <dbReference type="ARBA" id="ARBA00023163"/>
    </source>
</evidence>
<dbReference type="PANTHER" id="PTHR21539">
    <property type="entry name" value="SAGA-ASSOCIATED FACTOR 29"/>
    <property type="match status" value="1"/>
</dbReference>
<dbReference type="InterPro" id="IPR038291">
    <property type="entry name" value="SAP30_C_sf"/>
</dbReference>
<feature type="compositionally biased region" description="Gly residues" evidence="5">
    <location>
        <begin position="218"/>
        <end position="227"/>
    </location>
</feature>
<keyword evidence="2" id="KW-0805">Transcription regulation</keyword>
<dbReference type="GO" id="GO:0005634">
    <property type="term" value="C:nucleus"/>
    <property type="evidence" value="ECO:0007669"/>
    <property type="project" value="UniProtKB-SubCell"/>
</dbReference>
<dbReference type="PANTHER" id="PTHR21539:SF0">
    <property type="entry name" value="SAGA-ASSOCIATED FACTOR 29"/>
    <property type="match status" value="1"/>
</dbReference>
<evidence type="ECO:0000256" key="5">
    <source>
        <dbReference type="SAM" id="MobiDB-lite"/>
    </source>
</evidence>
<keyword evidence="8" id="KW-1185">Reference proteome</keyword>
<evidence type="ECO:0000256" key="2">
    <source>
        <dbReference type="ARBA" id="ARBA00023015"/>
    </source>
</evidence>
<feature type="domain" description="SGF29 C-terminal" evidence="6">
    <location>
        <begin position="230"/>
        <end position="371"/>
    </location>
</feature>
<dbReference type="CDD" id="cd20393">
    <property type="entry name" value="Tudor_SGF29_rpt1"/>
    <property type="match status" value="1"/>
</dbReference>
<feature type="region of interest" description="Disordered" evidence="5">
    <location>
        <begin position="204"/>
        <end position="227"/>
    </location>
</feature>
<dbReference type="PROSITE" id="PS51518">
    <property type="entry name" value="SGF29_C"/>
    <property type="match status" value="1"/>
</dbReference>
<dbReference type="EMBL" id="SDOX01000183">
    <property type="protein sequence ID" value="TFJ80060.1"/>
    <property type="molecule type" value="Genomic_DNA"/>
</dbReference>
<keyword evidence="3" id="KW-0804">Transcription</keyword>